<dbReference type="EMBL" id="JAPVEA010000007">
    <property type="protein sequence ID" value="KAJ5443928.1"/>
    <property type="molecule type" value="Genomic_DNA"/>
</dbReference>
<name>A0AAD6C1G0_9EURO</name>
<dbReference type="Pfam" id="PF24800">
    <property type="entry name" value="DUF7702"/>
    <property type="match status" value="1"/>
</dbReference>
<dbReference type="PANTHER" id="PTHR42109">
    <property type="entry name" value="UNPLACED GENOMIC SCAFFOLD UM_SCAF_CONTIG_1.265, WHOLE GENOME SHOTGUN SEQUENCE"/>
    <property type="match status" value="1"/>
</dbReference>
<reference evidence="3" key="1">
    <citation type="submission" date="2022-12" db="EMBL/GenBank/DDBJ databases">
        <authorList>
            <person name="Petersen C."/>
        </authorList>
    </citation>
    <scope>NUCLEOTIDE SEQUENCE</scope>
    <source>
        <strain evidence="3">IBT 16125</strain>
    </source>
</reference>
<evidence type="ECO:0000259" key="2">
    <source>
        <dbReference type="Pfam" id="PF24800"/>
    </source>
</evidence>
<feature type="transmembrane region" description="Helical" evidence="1">
    <location>
        <begin position="218"/>
        <end position="240"/>
    </location>
</feature>
<feature type="transmembrane region" description="Helical" evidence="1">
    <location>
        <begin position="106"/>
        <end position="125"/>
    </location>
</feature>
<reference evidence="3" key="2">
    <citation type="journal article" date="2023" name="IMA Fungus">
        <title>Comparative genomic study of the Penicillium genus elucidates a diverse pangenome and 15 lateral gene transfer events.</title>
        <authorList>
            <person name="Petersen C."/>
            <person name="Sorensen T."/>
            <person name="Nielsen M.R."/>
            <person name="Sondergaard T.E."/>
            <person name="Sorensen J.L."/>
            <person name="Fitzpatrick D.A."/>
            <person name="Frisvad J.C."/>
            <person name="Nielsen K.L."/>
        </authorList>
    </citation>
    <scope>NUCLEOTIDE SEQUENCE</scope>
    <source>
        <strain evidence="3">IBT 16125</strain>
    </source>
</reference>
<accession>A0AAD6C1G0</accession>
<dbReference type="InterPro" id="IPR056119">
    <property type="entry name" value="DUF7702"/>
</dbReference>
<organism evidence="3 4">
    <name type="scientific">Penicillium daleae</name>
    <dbReference type="NCBI Taxonomy" id="63821"/>
    <lineage>
        <taxon>Eukaryota</taxon>
        <taxon>Fungi</taxon>
        <taxon>Dikarya</taxon>
        <taxon>Ascomycota</taxon>
        <taxon>Pezizomycotina</taxon>
        <taxon>Eurotiomycetes</taxon>
        <taxon>Eurotiomycetidae</taxon>
        <taxon>Eurotiales</taxon>
        <taxon>Aspergillaceae</taxon>
        <taxon>Penicillium</taxon>
    </lineage>
</organism>
<dbReference type="GeneID" id="81601425"/>
<evidence type="ECO:0000313" key="3">
    <source>
        <dbReference type="EMBL" id="KAJ5443928.1"/>
    </source>
</evidence>
<keyword evidence="1" id="KW-1133">Transmembrane helix</keyword>
<keyword evidence="1" id="KW-0812">Transmembrane</keyword>
<protein>
    <recommendedName>
        <fullName evidence="2">DUF7702 domain-containing protein</fullName>
    </recommendedName>
</protein>
<feature type="transmembrane region" description="Helical" evidence="1">
    <location>
        <begin position="38"/>
        <end position="60"/>
    </location>
</feature>
<dbReference type="AlphaFoldDB" id="A0AAD6C1G0"/>
<dbReference type="PANTHER" id="PTHR42109:SF2">
    <property type="entry name" value="INTEGRAL MEMBRANE PROTEIN"/>
    <property type="match status" value="1"/>
</dbReference>
<dbReference type="Proteomes" id="UP001213681">
    <property type="component" value="Unassembled WGS sequence"/>
</dbReference>
<keyword evidence="4" id="KW-1185">Reference proteome</keyword>
<evidence type="ECO:0000256" key="1">
    <source>
        <dbReference type="SAM" id="Phobius"/>
    </source>
</evidence>
<proteinExistence type="predicted"/>
<evidence type="ECO:0000313" key="4">
    <source>
        <dbReference type="Proteomes" id="UP001213681"/>
    </source>
</evidence>
<feature type="transmembrane region" description="Helical" evidence="1">
    <location>
        <begin position="6"/>
        <end position="26"/>
    </location>
</feature>
<feature type="transmembrane region" description="Helical" evidence="1">
    <location>
        <begin position="72"/>
        <end position="94"/>
    </location>
</feature>
<feature type="transmembrane region" description="Helical" evidence="1">
    <location>
        <begin position="178"/>
        <end position="198"/>
    </location>
</feature>
<dbReference type="RefSeq" id="XP_056764008.1">
    <property type="nucleotide sequence ID" value="XM_056911182.1"/>
</dbReference>
<sequence length="263" mass="28970">MLNDHSKVSIAQIVFYIPAIAVSAYLACYRHNRPRMSWIILLFFSLIRFTAGILVLIYQYKPSTGVMVASTILLNAGVFPLVAATMGLVRIIVANEDKLNPQISRCLLFSRVLFFVGLGLQIAGGCLEGSDSASNVDIGVKLVKAGYSCLVVFVACLLGVQGYFWMHLSSLSRENKMILQAMSIALPFIVVRITYLFLSVIHPSDHRWNDLAGPITPYLLMGLVMEYAVFCIYLATGFIIPRQRGKKAESTQGLGGYSSVEES</sequence>
<keyword evidence="1" id="KW-0472">Membrane</keyword>
<comment type="caution">
    <text evidence="3">The sequence shown here is derived from an EMBL/GenBank/DDBJ whole genome shotgun (WGS) entry which is preliminary data.</text>
</comment>
<gene>
    <name evidence="3" type="ORF">N7458_007800</name>
</gene>
<feature type="domain" description="DUF7702" evidence="2">
    <location>
        <begin position="2"/>
        <end position="240"/>
    </location>
</feature>
<feature type="transmembrane region" description="Helical" evidence="1">
    <location>
        <begin position="145"/>
        <end position="166"/>
    </location>
</feature>